<organism evidence="1 2">
    <name type="scientific">Heterorhabditis bacteriophora</name>
    <name type="common">Entomopathogenic nematode worm</name>
    <dbReference type="NCBI Taxonomy" id="37862"/>
    <lineage>
        <taxon>Eukaryota</taxon>
        <taxon>Metazoa</taxon>
        <taxon>Ecdysozoa</taxon>
        <taxon>Nematoda</taxon>
        <taxon>Chromadorea</taxon>
        <taxon>Rhabditida</taxon>
        <taxon>Rhabditina</taxon>
        <taxon>Rhabditomorpha</taxon>
        <taxon>Strongyloidea</taxon>
        <taxon>Heterorhabditidae</taxon>
        <taxon>Heterorhabditis</taxon>
    </lineage>
</organism>
<dbReference type="Proteomes" id="UP000095283">
    <property type="component" value="Unplaced"/>
</dbReference>
<dbReference type="GO" id="GO:0005886">
    <property type="term" value="C:plasma membrane"/>
    <property type="evidence" value="ECO:0007669"/>
    <property type="project" value="TreeGrafter"/>
</dbReference>
<protein>
    <submittedName>
        <fullName evidence="2">PCI domain-containing protein</fullName>
    </submittedName>
</protein>
<keyword evidence="1" id="KW-1185">Reference proteome</keyword>
<proteinExistence type="predicted"/>
<evidence type="ECO:0000313" key="1">
    <source>
        <dbReference type="Proteomes" id="UP000095283"/>
    </source>
</evidence>
<sequence length="183" mass="21666">MAGEMMYILEQRLKIQPNVTEVRSTKVLQDIMGQVLKDKTLQEIFKSDEYLTFRPQEIPSRRYLRVLFEKLAHSSIMRLNETSMDKLFDLMLMMTKYQIQSVVMPEQVGKKLSDVEKDLRIFVNIEKNKSLKLKKNEKMRKESKQQIVAGINSDNKPLKWTTTDYSEKRKFAGDDKNRPRNGW</sequence>
<dbReference type="PANTHER" id="PTHR21439:SF0">
    <property type="entry name" value="PROTEIN OSCP1"/>
    <property type="match status" value="1"/>
</dbReference>
<dbReference type="Pfam" id="PF10188">
    <property type="entry name" value="Oscp1"/>
    <property type="match status" value="1"/>
</dbReference>
<dbReference type="InterPro" id="IPR019332">
    <property type="entry name" value="OSCP1"/>
</dbReference>
<reference evidence="2" key="1">
    <citation type="submission" date="2016-11" db="UniProtKB">
        <authorList>
            <consortium name="WormBaseParasite"/>
        </authorList>
    </citation>
    <scope>IDENTIFICATION</scope>
</reference>
<dbReference type="AlphaFoldDB" id="A0A1I7WFA9"/>
<accession>A0A1I7WFA9</accession>
<dbReference type="GO" id="GO:0005737">
    <property type="term" value="C:cytoplasm"/>
    <property type="evidence" value="ECO:0007669"/>
    <property type="project" value="TreeGrafter"/>
</dbReference>
<dbReference type="PANTHER" id="PTHR21439">
    <property type="entry name" value="OXIDORED-NITRO DOMAIN-CONTAINING PROTEIN"/>
    <property type="match status" value="1"/>
</dbReference>
<evidence type="ECO:0000313" key="2">
    <source>
        <dbReference type="WBParaSite" id="Hba_03648"/>
    </source>
</evidence>
<name>A0A1I7WFA9_HETBA</name>
<dbReference type="WBParaSite" id="Hba_03648">
    <property type="protein sequence ID" value="Hba_03648"/>
    <property type="gene ID" value="Hba_03648"/>
</dbReference>